<keyword evidence="6 9" id="KW-0472">Membrane</keyword>
<feature type="non-terminal residue" evidence="11">
    <location>
        <position position="1"/>
    </location>
</feature>
<evidence type="ECO:0000256" key="1">
    <source>
        <dbReference type="ARBA" id="ARBA00004651"/>
    </source>
</evidence>
<protein>
    <recommendedName>
        <fullName evidence="10">G-protein coupled receptors family 1 profile domain-containing protein</fullName>
    </recommendedName>
</protein>
<name>A0A9X0CGR4_9CNID</name>
<dbReference type="PRINTS" id="PR00237">
    <property type="entry name" value="GPCRRHODOPSN"/>
</dbReference>
<dbReference type="OrthoDB" id="10254436at2759"/>
<evidence type="ECO:0000256" key="7">
    <source>
        <dbReference type="ARBA" id="ARBA00023170"/>
    </source>
</evidence>
<evidence type="ECO:0000313" key="12">
    <source>
        <dbReference type="Proteomes" id="UP001163046"/>
    </source>
</evidence>
<dbReference type="Gene3D" id="1.20.1070.10">
    <property type="entry name" value="Rhodopsin 7-helix transmembrane proteins"/>
    <property type="match status" value="1"/>
</dbReference>
<feature type="domain" description="G-protein coupled receptors family 1 profile" evidence="10">
    <location>
        <begin position="1"/>
        <end position="197"/>
    </location>
</feature>
<comment type="subcellular location">
    <subcellularLocation>
        <location evidence="1">Cell membrane</location>
        <topology evidence="1">Multi-pass membrane protein</topology>
    </subcellularLocation>
</comment>
<dbReference type="InterPro" id="IPR017452">
    <property type="entry name" value="GPCR_Rhodpsn_7TM"/>
</dbReference>
<gene>
    <name evidence="11" type="ORF">OS493_017139</name>
</gene>
<evidence type="ECO:0000256" key="8">
    <source>
        <dbReference type="ARBA" id="ARBA00023224"/>
    </source>
</evidence>
<keyword evidence="7" id="KW-0675">Receptor</keyword>
<feature type="transmembrane region" description="Helical" evidence="9">
    <location>
        <begin position="54"/>
        <end position="79"/>
    </location>
</feature>
<accession>A0A9X0CGR4</accession>
<dbReference type="InterPro" id="IPR000276">
    <property type="entry name" value="GPCR_Rhodpsn"/>
</dbReference>
<dbReference type="EMBL" id="MU827786">
    <property type="protein sequence ID" value="KAJ7333597.1"/>
    <property type="molecule type" value="Genomic_DNA"/>
</dbReference>
<dbReference type="GO" id="GO:0004930">
    <property type="term" value="F:G protein-coupled receptor activity"/>
    <property type="evidence" value="ECO:0007669"/>
    <property type="project" value="UniProtKB-KW"/>
</dbReference>
<keyword evidence="2" id="KW-1003">Cell membrane</keyword>
<evidence type="ECO:0000256" key="3">
    <source>
        <dbReference type="ARBA" id="ARBA00022692"/>
    </source>
</evidence>
<feature type="transmembrane region" description="Helical" evidence="9">
    <location>
        <begin position="12"/>
        <end position="33"/>
    </location>
</feature>
<dbReference type="CDD" id="cd00637">
    <property type="entry name" value="7tm_classA_rhodopsin-like"/>
    <property type="match status" value="1"/>
</dbReference>
<evidence type="ECO:0000259" key="10">
    <source>
        <dbReference type="PROSITE" id="PS50262"/>
    </source>
</evidence>
<keyword evidence="12" id="KW-1185">Reference proteome</keyword>
<reference evidence="11" key="1">
    <citation type="submission" date="2023-01" db="EMBL/GenBank/DDBJ databases">
        <title>Genome assembly of the deep-sea coral Lophelia pertusa.</title>
        <authorList>
            <person name="Herrera S."/>
            <person name="Cordes E."/>
        </authorList>
    </citation>
    <scope>NUCLEOTIDE SEQUENCE</scope>
    <source>
        <strain evidence="11">USNM1676648</strain>
        <tissue evidence="11">Polyp</tissue>
    </source>
</reference>
<dbReference type="Proteomes" id="UP001163046">
    <property type="component" value="Unassembled WGS sequence"/>
</dbReference>
<dbReference type="PANTHER" id="PTHR24249">
    <property type="entry name" value="HISTAMINE RECEPTOR-RELATED G-PROTEIN COUPLED RECEPTOR"/>
    <property type="match status" value="1"/>
</dbReference>
<dbReference type="GO" id="GO:0005886">
    <property type="term" value="C:plasma membrane"/>
    <property type="evidence" value="ECO:0007669"/>
    <property type="project" value="UniProtKB-SubCell"/>
</dbReference>
<evidence type="ECO:0000256" key="9">
    <source>
        <dbReference type="SAM" id="Phobius"/>
    </source>
</evidence>
<dbReference type="PANTHER" id="PTHR24249:SF372">
    <property type="entry name" value="G-PROTEIN COUPLED RECEPTORS FAMILY 1 PROFILE DOMAIN-CONTAINING PROTEIN"/>
    <property type="match status" value="1"/>
</dbReference>
<evidence type="ECO:0000256" key="5">
    <source>
        <dbReference type="ARBA" id="ARBA00023040"/>
    </source>
</evidence>
<evidence type="ECO:0000313" key="11">
    <source>
        <dbReference type="EMBL" id="KAJ7333597.1"/>
    </source>
</evidence>
<feature type="transmembrane region" description="Helical" evidence="9">
    <location>
        <begin position="85"/>
        <end position="115"/>
    </location>
</feature>
<evidence type="ECO:0000256" key="2">
    <source>
        <dbReference type="ARBA" id="ARBA00022475"/>
    </source>
</evidence>
<evidence type="ECO:0000256" key="4">
    <source>
        <dbReference type="ARBA" id="ARBA00022989"/>
    </source>
</evidence>
<keyword evidence="5" id="KW-0297">G-protein coupled receptor</keyword>
<proteinExistence type="predicted"/>
<keyword evidence="3 9" id="KW-0812">Transmembrane</keyword>
<keyword evidence="8" id="KW-0807">Transducer</keyword>
<evidence type="ECO:0000256" key="6">
    <source>
        <dbReference type="ARBA" id="ARBA00023136"/>
    </source>
</evidence>
<dbReference type="SUPFAM" id="SSF81321">
    <property type="entry name" value="Family A G protein-coupled receptor-like"/>
    <property type="match status" value="1"/>
</dbReference>
<dbReference type="AlphaFoldDB" id="A0A9X0CGR4"/>
<dbReference type="InterPro" id="IPR050569">
    <property type="entry name" value="TAAR"/>
</dbReference>
<feature type="transmembrane region" description="Helical" evidence="9">
    <location>
        <begin position="144"/>
        <end position="162"/>
    </location>
</feature>
<comment type="caution">
    <text evidence="11">The sequence shown here is derived from an EMBL/GenBank/DDBJ whole genome shotgun (WGS) entry which is preliminary data.</text>
</comment>
<dbReference type="PROSITE" id="PS50262">
    <property type="entry name" value="G_PROTEIN_RECEP_F1_2"/>
    <property type="match status" value="1"/>
</dbReference>
<dbReference type="Pfam" id="PF00001">
    <property type="entry name" value="7tm_1"/>
    <property type="match status" value="1"/>
</dbReference>
<organism evidence="11 12">
    <name type="scientific">Desmophyllum pertusum</name>
    <dbReference type="NCBI Taxonomy" id="174260"/>
    <lineage>
        <taxon>Eukaryota</taxon>
        <taxon>Metazoa</taxon>
        <taxon>Cnidaria</taxon>
        <taxon>Anthozoa</taxon>
        <taxon>Hexacorallia</taxon>
        <taxon>Scleractinia</taxon>
        <taxon>Caryophylliina</taxon>
        <taxon>Caryophylliidae</taxon>
        <taxon>Desmophyllum</taxon>
    </lineage>
</organism>
<sequence>VDTGCPDTRADGISFIRCLFGYASVMNLCSLVLDRYIAVVKPFKYLNFMKRRRVIQIISLSWAIPVVLVVVSLLTWLIFKISLIFNVFIWLMTVIFEFVPCCILIFCFASMLCVVCKHDRAARTLAKQLRFNHRVLFKSQEMSAVKIMAIVIGLFLVCYGFYLRCSFELIFNEKLCNDQEYKIPVFILNSAVNPVAYALKQEGHKKGDEKCF</sequence>
<keyword evidence="4 9" id="KW-1133">Transmembrane helix</keyword>